<reference evidence="3" key="1">
    <citation type="submission" date="2009-09" db="EMBL/GenBank/DDBJ databases">
        <title>The complete genome of Kribbella flavida DSM 17836.</title>
        <authorList>
            <consortium name="US DOE Joint Genome Institute (JGI-PGF)"/>
            <person name="Lucas S."/>
            <person name="Copeland A."/>
            <person name="Lapidus A."/>
            <person name="Glavina del Rio T."/>
            <person name="Dalin E."/>
            <person name="Tice H."/>
            <person name="Bruce D."/>
            <person name="Goodwin L."/>
            <person name="Pitluck S."/>
            <person name="Kyrpides N."/>
            <person name="Mavromatis K."/>
            <person name="Ivanova N."/>
            <person name="Saunders E."/>
            <person name="Brettin T."/>
            <person name="Detter J.C."/>
            <person name="Han C."/>
            <person name="Larimer F."/>
            <person name="Land M."/>
            <person name="Hauser L."/>
            <person name="Markowitz V."/>
            <person name="Cheng J.-F."/>
            <person name="Hugenholtz P."/>
            <person name="Woyke T."/>
            <person name="Wu D."/>
            <person name="Pukall R."/>
            <person name="Klenk H.-P."/>
            <person name="Eisen J.A."/>
        </authorList>
    </citation>
    <scope>NUCLEOTIDE SEQUENCE [LARGE SCALE GENOMIC DNA]</scope>
    <source>
        <strain evidence="3">DSM 17836 / JCM 10339 / NBRC 14399</strain>
    </source>
</reference>
<evidence type="ECO:0000313" key="3">
    <source>
        <dbReference type="Proteomes" id="UP000007967"/>
    </source>
</evidence>
<dbReference type="Gene3D" id="3.40.630.30">
    <property type="match status" value="1"/>
</dbReference>
<dbReference type="HOGENOM" id="CLU_013985_19_3_11"/>
<dbReference type="Proteomes" id="UP000007967">
    <property type="component" value="Chromosome"/>
</dbReference>
<dbReference type="STRING" id="479435.Kfla_0643"/>
<organism evidence="2 3">
    <name type="scientific">Kribbella flavida (strain DSM 17836 / JCM 10339 / NBRC 14399)</name>
    <dbReference type="NCBI Taxonomy" id="479435"/>
    <lineage>
        <taxon>Bacteria</taxon>
        <taxon>Bacillati</taxon>
        <taxon>Actinomycetota</taxon>
        <taxon>Actinomycetes</taxon>
        <taxon>Propionibacteriales</taxon>
        <taxon>Kribbellaceae</taxon>
        <taxon>Kribbella</taxon>
    </lineage>
</organism>
<dbReference type="InterPro" id="IPR000182">
    <property type="entry name" value="GNAT_dom"/>
</dbReference>
<keyword evidence="2" id="KW-0808">Transferase</keyword>
<dbReference type="AlphaFoldDB" id="D2PXB6"/>
<dbReference type="Pfam" id="PF00583">
    <property type="entry name" value="Acetyltransf_1"/>
    <property type="match status" value="1"/>
</dbReference>
<dbReference type="CDD" id="cd04301">
    <property type="entry name" value="NAT_SF"/>
    <property type="match status" value="1"/>
</dbReference>
<dbReference type="SUPFAM" id="SSF55729">
    <property type="entry name" value="Acyl-CoA N-acyltransferases (Nat)"/>
    <property type="match status" value="1"/>
</dbReference>
<keyword evidence="3" id="KW-1185">Reference proteome</keyword>
<protein>
    <submittedName>
        <fullName evidence="2">GCN5-related N-acetyltransferase</fullName>
    </submittedName>
</protein>
<sequence length="180" mass="20479">MLRRADGGSTLDVEVLAEDDWAVLRQVRLRALDDSPAAFLSSYQAEAAAGEEYWRHRCLAYRWVVARNQHRAVGLVCSVKVLDRPADERHLESIWVDPAHRRQGVLRAMLHHLAELEPEVRSWLVWVLDGNDEARAIYERLGFASTGERQLLSTLGRSEERMRLESKAAVRDLDDPGSVP</sequence>
<dbReference type="EMBL" id="CP001736">
    <property type="protein sequence ID" value="ADB29764.1"/>
    <property type="molecule type" value="Genomic_DNA"/>
</dbReference>
<accession>D2PXB6</accession>
<dbReference type="eggNOG" id="COG0456">
    <property type="taxonomic scope" value="Bacteria"/>
</dbReference>
<dbReference type="KEGG" id="kfl:Kfla_0643"/>
<gene>
    <name evidence="2" type="ordered locus">Kfla_0643</name>
</gene>
<name>D2PXB6_KRIFD</name>
<reference evidence="2 3" key="2">
    <citation type="journal article" date="2010" name="Stand. Genomic Sci.">
        <title>Complete genome sequence of Kribbella flavida type strain (IFO 14399).</title>
        <authorList>
            <person name="Pukall R."/>
            <person name="Lapidus A."/>
            <person name="Glavina Del Rio T."/>
            <person name="Copeland A."/>
            <person name="Tice H."/>
            <person name="Cheng J.-F."/>
            <person name="Lucas S."/>
            <person name="Chen F."/>
            <person name="Nolan M."/>
            <person name="LaButti K."/>
            <person name="Pati A."/>
            <person name="Ivanova N."/>
            <person name="Mavrommatis K."/>
            <person name="Mikhailova N."/>
            <person name="Pitluck S."/>
            <person name="Bruce D."/>
            <person name="Goodwin L."/>
            <person name="Land M."/>
            <person name="Hauser L."/>
            <person name="Chang Y.-J."/>
            <person name="Jeffries C.D."/>
            <person name="Chen A."/>
            <person name="Palaniappan K."/>
            <person name="Chain P."/>
            <person name="Rohde M."/>
            <person name="Goeker M."/>
            <person name="Bristow J."/>
            <person name="Eisen J.A."/>
            <person name="Markowitz V."/>
            <person name="Hugenholtz P."/>
            <person name="Kyrpides N.C."/>
            <person name="Klenk H.-P."/>
            <person name="Brettin T."/>
        </authorList>
    </citation>
    <scope>NUCLEOTIDE SEQUENCE [LARGE SCALE GENOMIC DNA]</scope>
    <source>
        <strain evidence="3">DSM 17836 / JCM 10339 / NBRC 14399</strain>
    </source>
</reference>
<feature type="domain" description="N-acetyltransferase" evidence="1">
    <location>
        <begin position="11"/>
        <end position="165"/>
    </location>
</feature>
<dbReference type="PROSITE" id="PS51186">
    <property type="entry name" value="GNAT"/>
    <property type="match status" value="1"/>
</dbReference>
<evidence type="ECO:0000313" key="2">
    <source>
        <dbReference type="EMBL" id="ADB29764.1"/>
    </source>
</evidence>
<proteinExistence type="predicted"/>
<dbReference type="GO" id="GO:0016747">
    <property type="term" value="F:acyltransferase activity, transferring groups other than amino-acyl groups"/>
    <property type="evidence" value="ECO:0007669"/>
    <property type="project" value="InterPro"/>
</dbReference>
<evidence type="ECO:0000259" key="1">
    <source>
        <dbReference type="PROSITE" id="PS51186"/>
    </source>
</evidence>
<dbReference type="InterPro" id="IPR016181">
    <property type="entry name" value="Acyl_CoA_acyltransferase"/>
</dbReference>